<evidence type="ECO:0000313" key="1">
    <source>
        <dbReference type="EMBL" id="KAI9509296.1"/>
    </source>
</evidence>
<gene>
    <name evidence="1" type="ORF">F5148DRAFT_771931</name>
</gene>
<reference evidence="1" key="1">
    <citation type="submission" date="2021-03" db="EMBL/GenBank/DDBJ databases">
        <title>Evolutionary priming and transition to the ectomycorrhizal habit in an iconic lineage of mushroom-forming fungi: is preadaptation a requirement?</title>
        <authorList>
            <consortium name="DOE Joint Genome Institute"/>
            <person name="Looney B.P."/>
            <person name="Miyauchi S."/>
            <person name="Morin E."/>
            <person name="Drula E."/>
            <person name="Courty P.E."/>
            <person name="Chicoki N."/>
            <person name="Fauchery L."/>
            <person name="Kohler A."/>
            <person name="Kuo A."/>
            <person name="LaButti K."/>
            <person name="Pangilinan J."/>
            <person name="Lipzen A."/>
            <person name="Riley R."/>
            <person name="Andreopoulos W."/>
            <person name="He G."/>
            <person name="Johnson J."/>
            <person name="Barry K.W."/>
            <person name="Grigoriev I.V."/>
            <person name="Nagy L."/>
            <person name="Hibbett D."/>
            <person name="Henrissat B."/>
            <person name="Matheny P.B."/>
            <person name="Labbe J."/>
            <person name="Martin A.F."/>
        </authorList>
    </citation>
    <scope>NUCLEOTIDE SEQUENCE</scope>
    <source>
        <strain evidence="1">BPL698</strain>
    </source>
</reference>
<dbReference type="EMBL" id="JAGFNK010000067">
    <property type="protein sequence ID" value="KAI9509296.1"/>
    <property type="molecule type" value="Genomic_DNA"/>
</dbReference>
<dbReference type="Proteomes" id="UP001207468">
    <property type="component" value="Unassembled WGS sequence"/>
</dbReference>
<comment type="caution">
    <text evidence="1">The sequence shown here is derived from an EMBL/GenBank/DDBJ whole genome shotgun (WGS) entry which is preliminary data.</text>
</comment>
<accession>A0ACC0UDF7</accession>
<organism evidence="1 2">
    <name type="scientific">Russula earlei</name>
    <dbReference type="NCBI Taxonomy" id="71964"/>
    <lineage>
        <taxon>Eukaryota</taxon>
        <taxon>Fungi</taxon>
        <taxon>Dikarya</taxon>
        <taxon>Basidiomycota</taxon>
        <taxon>Agaricomycotina</taxon>
        <taxon>Agaricomycetes</taxon>
        <taxon>Russulales</taxon>
        <taxon>Russulaceae</taxon>
        <taxon>Russula</taxon>
    </lineage>
</organism>
<keyword evidence="2" id="KW-1185">Reference proteome</keyword>
<name>A0ACC0UDF7_9AGAM</name>
<proteinExistence type="predicted"/>
<sequence>MSLGGEQGNHSKGLTNHKAKQWQRGTRDTCTWKGKGRETGESTTEDQGRVTSSVGSEIWEAYDPIIIYGLPIFRSSAHLVTALSPARSIQKKSFAKVHAGFQAVLGGGATQAKKTDPRIQKKWTRTSRRGRAARVASRHATALQGPAAAETLRKSPASGRGLGAGRRVPPSHADRLLCPFSYDAIARTSGGRPHLTASSCFESAVARRFPN</sequence>
<evidence type="ECO:0000313" key="2">
    <source>
        <dbReference type="Proteomes" id="UP001207468"/>
    </source>
</evidence>
<protein>
    <submittedName>
        <fullName evidence="1">Uncharacterized protein</fullName>
    </submittedName>
</protein>